<accession>A0ABD2VX67</accession>
<evidence type="ECO:0000256" key="2">
    <source>
        <dbReference type="ARBA" id="ARBA00022705"/>
    </source>
</evidence>
<dbReference type="InterPro" id="IPR051314">
    <property type="entry name" value="AAA_ATPase_RarA/MGS1/WRNIP1"/>
</dbReference>
<dbReference type="Pfam" id="PF12002">
    <property type="entry name" value="MgsA_C"/>
    <property type="match status" value="1"/>
</dbReference>
<name>A0ABD2VX67_9HYME</name>
<dbReference type="InterPro" id="IPR027417">
    <property type="entry name" value="P-loop_NTPase"/>
</dbReference>
<keyword evidence="2" id="KW-0235">DNA replication</keyword>
<dbReference type="SUPFAM" id="SSF52540">
    <property type="entry name" value="P-loop containing nucleoside triphosphate hydrolases"/>
    <property type="match status" value="1"/>
</dbReference>
<dbReference type="Pfam" id="PF16193">
    <property type="entry name" value="AAA_assoc_2"/>
    <property type="match status" value="1"/>
</dbReference>
<evidence type="ECO:0000313" key="8">
    <source>
        <dbReference type="Proteomes" id="UP001627154"/>
    </source>
</evidence>
<dbReference type="CDD" id="cd18139">
    <property type="entry name" value="HLD_clamp_RarA"/>
    <property type="match status" value="1"/>
</dbReference>
<dbReference type="InterPro" id="IPR003593">
    <property type="entry name" value="AAA+_ATPase"/>
</dbReference>
<dbReference type="Proteomes" id="UP001627154">
    <property type="component" value="Unassembled WGS sequence"/>
</dbReference>
<dbReference type="Pfam" id="PF00004">
    <property type="entry name" value="AAA"/>
    <property type="match status" value="1"/>
</dbReference>
<evidence type="ECO:0000256" key="3">
    <source>
        <dbReference type="ARBA" id="ARBA00022741"/>
    </source>
</evidence>
<dbReference type="FunFam" id="3.40.50.300:FF:000137">
    <property type="entry name" value="Replication-associated recombination protein A"/>
    <property type="match status" value="1"/>
</dbReference>
<keyword evidence="3" id="KW-0547">Nucleotide-binding</keyword>
<protein>
    <recommendedName>
        <fullName evidence="6">AAA+ ATPase domain-containing protein</fullName>
    </recommendedName>
</protein>
<sequence>MNNETESIECPICSIQCSTASIETHVQKCLFLSESSSGSNHSKSTSTDPGRETVKSASFELRKTPNRSRNETPRKEGVKRSSSNLDSDNFTIFAKKPRHDTDQNDSTNKIDSSNVPKCSKKFCNKNKIPLAEKMRPSDMNSYIGQSHVVGSESTFFQLLKNSEIQNTILWGPPGCGKTSLAAVVANMCKNVSTKSYRFVKISAAVANINDVKKEISIATNELKFRRHTIMFVDEIHRFNKIQQDTFLPHIEAGNIILIGATTENPSFSLNKAIISRCKVIQLEKLSVDDLIQILTRAVEKSGGIVIEFIQEIVSDCHDHFLVDKSTIKWLAETSDGDARIALSGLELAIQSKVVCDCMSFQEEQQRISLDDIKDSLKKSHCLYDKKGDEHYNMISALHKSVRASNVNASLYWLTRMLVGGEDVAYIGRRMIRMAAEDIGLADPKALGHIIDSVQSCKELGNTECGVILAQCAVYLARAPKSRLMDDAYKAAEKMVIMHKDSQFPVPLELRCSPKSLKSNESENGGKKQYLPKEIEGCFD</sequence>
<comment type="similarity">
    <text evidence="1">Belongs to the AAA ATPase family. RarA/MGS1/WRNIP1 subfamily.</text>
</comment>
<reference evidence="7 8" key="1">
    <citation type="journal article" date="2024" name="bioRxiv">
        <title>A reference genome for Trichogramma kaykai: A tiny desert-dwelling parasitoid wasp with competing sex-ratio distorters.</title>
        <authorList>
            <person name="Culotta J."/>
            <person name="Lindsey A.R."/>
        </authorList>
    </citation>
    <scope>NUCLEOTIDE SEQUENCE [LARGE SCALE GENOMIC DNA]</scope>
    <source>
        <strain evidence="7 8">KSX58</strain>
    </source>
</reference>
<evidence type="ECO:0000256" key="5">
    <source>
        <dbReference type="SAM" id="MobiDB-lite"/>
    </source>
</evidence>
<organism evidence="7 8">
    <name type="scientific">Trichogramma kaykai</name>
    <dbReference type="NCBI Taxonomy" id="54128"/>
    <lineage>
        <taxon>Eukaryota</taxon>
        <taxon>Metazoa</taxon>
        <taxon>Ecdysozoa</taxon>
        <taxon>Arthropoda</taxon>
        <taxon>Hexapoda</taxon>
        <taxon>Insecta</taxon>
        <taxon>Pterygota</taxon>
        <taxon>Neoptera</taxon>
        <taxon>Endopterygota</taxon>
        <taxon>Hymenoptera</taxon>
        <taxon>Apocrita</taxon>
        <taxon>Proctotrupomorpha</taxon>
        <taxon>Chalcidoidea</taxon>
        <taxon>Trichogrammatidae</taxon>
        <taxon>Trichogramma</taxon>
    </lineage>
</organism>
<dbReference type="Gene3D" id="1.20.272.10">
    <property type="match status" value="1"/>
</dbReference>
<evidence type="ECO:0000259" key="6">
    <source>
        <dbReference type="SMART" id="SM00382"/>
    </source>
</evidence>
<evidence type="ECO:0000256" key="1">
    <source>
        <dbReference type="ARBA" id="ARBA00008959"/>
    </source>
</evidence>
<dbReference type="EMBL" id="JBJJXI010000166">
    <property type="protein sequence ID" value="KAL3385066.1"/>
    <property type="molecule type" value="Genomic_DNA"/>
</dbReference>
<feature type="region of interest" description="Disordered" evidence="5">
    <location>
        <begin position="514"/>
        <end position="539"/>
    </location>
</feature>
<dbReference type="GO" id="GO:0006260">
    <property type="term" value="P:DNA replication"/>
    <property type="evidence" value="ECO:0007669"/>
    <property type="project" value="UniProtKB-KW"/>
</dbReference>
<evidence type="ECO:0000256" key="4">
    <source>
        <dbReference type="ARBA" id="ARBA00022840"/>
    </source>
</evidence>
<dbReference type="CDD" id="cd00009">
    <property type="entry name" value="AAA"/>
    <property type="match status" value="1"/>
</dbReference>
<dbReference type="InterPro" id="IPR021886">
    <property type="entry name" value="MgsA_C"/>
</dbReference>
<feature type="domain" description="AAA+ ATPase" evidence="6">
    <location>
        <begin position="163"/>
        <end position="286"/>
    </location>
</feature>
<dbReference type="InterPro" id="IPR008921">
    <property type="entry name" value="DNA_pol3_clamp-load_cplx_C"/>
</dbReference>
<dbReference type="GO" id="GO:0005524">
    <property type="term" value="F:ATP binding"/>
    <property type="evidence" value="ECO:0007669"/>
    <property type="project" value="UniProtKB-KW"/>
</dbReference>
<proteinExistence type="inferred from homology"/>
<feature type="region of interest" description="Disordered" evidence="5">
    <location>
        <begin position="35"/>
        <end position="112"/>
    </location>
</feature>
<dbReference type="Gene3D" id="1.10.8.60">
    <property type="match status" value="1"/>
</dbReference>
<dbReference type="AlphaFoldDB" id="A0ABD2VX67"/>
<dbReference type="PANTHER" id="PTHR13779">
    <property type="entry name" value="WERNER HELICASE-INTERACTING PROTEIN 1 FAMILY MEMBER"/>
    <property type="match status" value="1"/>
</dbReference>
<dbReference type="PANTHER" id="PTHR13779:SF7">
    <property type="entry name" value="ATPASE WRNIP1"/>
    <property type="match status" value="1"/>
</dbReference>
<gene>
    <name evidence="7" type="ORF">TKK_019450</name>
</gene>
<comment type="caution">
    <text evidence="7">The sequence shown here is derived from an EMBL/GenBank/DDBJ whole genome shotgun (WGS) entry which is preliminary data.</text>
</comment>
<dbReference type="SMART" id="SM00382">
    <property type="entry name" value="AAA"/>
    <property type="match status" value="1"/>
</dbReference>
<dbReference type="SUPFAM" id="SSF48019">
    <property type="entry name" value="post-AAA+ oligomerization domain-like"/>
    <property type="match status" value="1"/>
</dbReference>
<keyword evidence="8" id="KW-1185">Reference proteome</keyword>
<dbReference type="InterPro" id="IPR003959">
    <property type="entry name" value="ATPase_AAA_core"/>
</dbReference>
<dbReference type="InterPro" id="IPR032423">
    <property type="entry name" value="AAA_assoc_2"/>
</dbReference>
<keyword evidence="4" id="KW-0067">ATP-binding</keyword>
<evidence type="ECO:0000313" key="7">
    <source>
        <dbReference type="EMBL" id="KAL3385066.1"/>
    </source>
</evidence>
<dbReference type="FunFam" id="1.20.272.10:FF:000001">
    <property type="entry name" value="Putative AAA family ATPase"/>
    <property type="match status" value="1"/>
</dbReference>
<feature type="compositionally biased region" description="Basic and acidic residues" evidence="5">
    <location>
        <begin position="49"/>
        <end position="79"/>
    </location>
</feature>
<feature type="compositionally biased region" description="Low complexity" evidence="5">
    <location>
        <begin position="35"/>
        <end position="46"/>
    </location>
</feature>
<feature type="compositionally biased region" description="Polar residues" evidence="5">
    <location>
        <begin position="80"/>
        <end position="90"/>
    </location>
</feature>
<dbReference type="Gene3D" id="3.40.50.300">
    <property type="entry name" value="P-loop containing nucleotide triphosphate hydrolases"/>
    <property type="match status" value="1"/>
</dbReference>
<feature type="compositionally biased region" description="Basic and acidic residues" evidence="5">
    <location>
        <begin position="517"/>
        <end position="539"/>
    </location>
</feature>